<accession>A0A5E4PVY6</accession>
<keyword evidence="3" id="KW-1185">Reference proteome</keyword>
<evidence type="ECO:0000313" key="2">
    <source>
        <dbReference type="EMBL" id="VVC90201.1"/>
    </source>
</evidence>
<keyword evidence="1" id="KW-0175">Coiled coil</keyword>
<dbReference type="AlphaFoldDB" id="A0A5E4PVY6"/>
<name>A0A5E4PVY6_9NEOP</name>
<evidence type="ECO:0000313" key="3">
    <source>
        <dbReference type="Proteomes" id="UP000324832"/>
    </source>
</evidence>
<feature type="coiled-coil region" evidence="1">
    <location>
        <begin position="237"/>
        <end position="318"/>
    </location>
</feature>
<organism evidence="2 3">
    <name type="scientific">Leptidea sinapis</name>
    <dbReference type="NCBI Taxonomy" id="189913"/>
    <lineage>
        <taxon>Eukaryota</taxon>
        <taxon>Metazoa</taxon>
        <taxon>Ecdysozoa</taxon>
        <taxon>Arthropoda</taxon>
        <taxon>Hexapoda</taxon>
        <taxon>Insecta</taxon>
        <taxon>Pterygota</taxon>
        <taxon>Neoptera</taxon>
        <taxon>Endopterygota</taxon>
        <taxon>Lepidoptera</taxon>
        <taxon>Glossata</taxon>
        <taxon>Ditrysia</taxon>
        <taxon>Papilionoidea</taxon>
        <taxon>Pieridae</taxon>
        <taxon>Dismorphiinae</taxon>
        <taxon>Leptidea</taxon>
    </lineage>
</organism>
<dbReference type="EMBL" id="FZQP02000737">
    <property type="protein sequence ID" value="VVC90201.1"/>
    <property type="molecule type" value="Genomic_DNA"/>
</dbReference>
<evidence type="ECO:0008006" key="4">
    <source>
        <dbReference type="Google" id="ProtNLM"/>
    </source>
</evidence>
<protein>
    <recommendedName>
        <fullName evidence="4">Protein Spindly</fullName>
    </recommendedName>
</protein>
<reference evidence="2 3" key="1">
    <citation type="submission" date="2017-07" db="EMBL/GenBank/DDBJ databases">
        <authorList>
            <person name="Talla V."/>
            <person name="Backstrom N."/>
        </authorList>
    </citation>
    <scope>NUCLEOTIDE SEQUENCE [LARGE SCALE GENOMIC DNA]</scope>
</reference>
<feature type="coiled-coil region" evidence="1">
    <location>
        <begin position="27"/>
        <end position="132"/>
    </location>
</feature>
<proteinExistence type="predicted"/>
<gene>
    <name evidence="2" type="ORF">LSINAPIS_LOCUS3167</name>
</gene>
<sequence length="421" mass="48602">MDYSTLSNKTNITEMEDLTGDELNERYYSLKKQYENLSSNYDAIKQELHDTKRNFQTALNVQSHLNLELESYQQEEKKRNSELQSKISYLQEELTILRNEKADIIERHSNEIKKLEAEKALLKEEQVITSRKTPERDTTEIDEMRSKLSTVMSDTALTKTALEEARHEITSWKLRVEEMVTEIGELRAAAEIRREELKSASEREASALAELAEARMILQQADTQDVQPHAAKGNSIFAEVEDKRQEMAKNLIQMKQTNSRLRRDLANKQTELDALLHEKQTVWEQQTGAAAHNDRQLVESYEERISQLEGLCERQRRELAKWFSKLCEPTANGWLHGVMEHLKTECERLRGEVLSQGAAQLASAAQIRELQRKIAQMTATNTKQSPLHCNGDKDDSSVIQTQFRPVDVKRIDDVKKKVSFN</sequence>
<evidence type="ECO:0000256" key="1">
    <source>
        <dbReference type="SAM" id="Coils"/>
    </source>
</evidence>
<dbReference type="Proteomes" id="UP000324832">
    <property type="component" value="Unassembled WGS sequence"/>
</dbReference>